<keyword evidence="6" id="KW-1185">Reference proteome</keyword>
<evidence type="ECO:0000313" key="5">
    <source>
        <dbReference type="EMBL" id="KAJ9672679.1"/>
    </source>
</evidence>
<feature type="domain" description="Disease resistance N-terminal" evidence="4">
    <location>
        <begin position="6"/>
        <end position="90"/>
    </location>
</feature>
<dbReference type="GO" id="GO:0006952">
    <property type="term" value="P:defense response"/>
    <property type="evidence" value="ECO:0007669"/>
    <property type="project" value="UniProtKB-KW"/>
</dbReference>
<dbReference type="Pfam" id="PF18052">
    <property type="entry name" value="Rx_N"/>
    <property type="match status" value="1"/>
</dbReference>
<proteinExistence type="predicted"/>
<gene>
    <name evidence="5" type="ORF">PVL29_026054</name>
</gene>
<dbReference type="EMBL" id="JARBHA010000019">
    <property type="protein sequence ID" value="KAJ9672679.1"/>
    <property type="molecule type" value="Genomic_DNA"/>
</dbReference>
<evidence type="ECO:0000256" key="3">
    <source>
        <dbReference type="ARBA" id="ARBA00022821"/>
    </source>
</evidence>
<evidence type="ECO:0000256" key="2">
    <source>
        <dbReference type="ARBA" id="ARBA00022741"/>
    </source>
</evidence>
<keyword evidence="2" id="KW-0547">Nucleotide-binding</keyword>
<comment type="caution">
    <text evidence="5">The sequence shown here is derived from an EMBL/GenBank/DDBJ whole genome shotgun (WGS) entry which is preliminary data.</text>
</comment>
<dbReference type="InterPro" id="IPR038005">
    <property type="entry name" value="RX-like_CC"/>
</dbReference>
<keyword evidence="3" id="KW-0611">Plant defense</keyword>
<evidence type="ECO:0000259" key="4">
    <source>
        <dbReference type="Pfam" id="PF18052"/>
    </source>
</evidence>
<dbReference type="PANTHER" id="PTHR19338:SF66">
    <property type="entry name" value="NB-ARC DOMAIN-CONTAINING PROTEIN"/>
    <property type="match status" value="1"/>
</dbReference>
<reference evidence="5 6" key="1">
    <citation type="journal article" date="2023" name="BMC Biotechnol.">
        <title>Vitis rotundifolia cv Carlos genome sequencing.</title>
        <authorList>
            <person name="Huff M."/>
            <person name="Hulse-Kemp A."/>
            <person name="Scheffler B."/>
            <person name="Youngblood R."/>
            <person name="Simpson S."/>
            <person name="Babiker E."/>
            <person name="Staton M."/>
        </authorList>
    </citation>
    <scope>NUCLEOTIDE SEQUENCE [LARGE SCALE GENOMIC DNA]</scope>
    <source>
        <tissue evidence="5">Leaf</tissue>
    </source>
</reference>
<keyword evidence="1" id="KW-0677">Repeat</keyword>
<dbReference type="InterPro" id="IPR041118">
    <property type="entry name" value="Rx_N"/>
</dbReference>
<dbReference type="PANTHER" id="PTHR19338">
    <property type="entry name" value="TRANSLOCASE OF INNER MITOCHONDRIAL MEMBRANE 13 HOMOLOG"/>
    <property type="match status" value="1"/>
</dbReference>
<protein>
    <recommendedName>
        <fullName evidence="4">Disease resistance N-terminal domain-containing protein</fullName>
    </recommendedName>
</protein>
<dbReference type="CDD" id="cd14798">
    <property type="entry name" value="RX-CC_like"/>
    <property type="match status" value="1"/>
</dbReference>
<organism evidence="5 6">
    <name type="scientific">Vitis rotundifolia</name>
    <name type="common">Muscadine grape</name>
    <dbReference type="NCBI Taxonomy" id="103349"/>
    <lineage>
        <taxon>Eukaryota</taxon>
        <taxon>Viridiplantae</taxon>
        <taxon>Streptophyta</taxon>
        <taxon>Embryophyta</taxon>
        <taxon>Tracheophyta</taxon>
        <taxon>Spermatophyta</taxon>
        <taxon>Magnoliopsida</taxon>
        <taxon>eudicotyledons</taxon>
        <taxon>Gunneridae</taxon>
        <taxon>Pentapetalae</taxon>
        <taxon>rosids</taxon>
        <taxon>Vitales</taxon>
        <taxon>Vitaceae</taxon>
        <taxon>Viteae</taxon>
        <taxon>Vitis</taxon>
    </lineage>
</organism>
<dbReference type="AlphaFoldDB" id="A0AA38YLI5"/>
<name>A0AA38YLI5_VITRO</name>
<dbReference type="Gene3D" id="1.20.5.4130">
    <property type="match status" value="1"/>
</dbReference>
<dbReference type="GO" id="GO:0000166">
    <property type="term" value="F:nucleotide binding"/>
    <property type="evidence" value="ECO:0007669"/>
    <property type="project" value="UniProtKB-KW"/>
</dbReference>
<evidence type="ECO:0000313" key="6">
    <source>
        <dbReference type="Proteomes" id="UP001168098"/>
    </source>
</evidence>
<accession>A0AA38YLI5</accession>
<dbReference type="Proteomes" id="UP001168098">
    <property type="component" value="Unassembled WGS sequence"/>
</dbReference>
<sequence length="159" mass="18742">MAESSISFLVVKSYDLGSQQASLYGAVEWQVRLLRNELEWIRQFLEYADAERRYDKMFKLWVNQIRDATYDAEDAIDEFIFKVERKRRHRLNNLKFLNLLPACVDLPDKLPFVNELNGRISEINITLEKILINKWRYDMEDLKDYQPGSSSNTAGTSEP</sequence>
<evidence type="ECO:0000256" key="1">
    <source>
        <dbReference type="ARBA" id="ARBA00022737"/>
    </source>
</evidence>